<dbReference type="Proteomes" id="UP000639772">
    <property type="component" value="Chromosome 3"/>
</dbReference>
<evidence type="ECO:0000313" key="1">
    <source>
        <dbReference type="EMBL" id="KAG0489440.1"/>
    </source>
</evidence>
<dbReference type="EMBL" id="JADCNM010000003">
    <property type="protein sequence ID" value="KAG0491221.1"/>
    <property type="molecule type" value="Genomic_DNA"/>
</dbReference>
<proteinExistence type="predicted"/>
<keyword evidence="3" id="KW-1185">Reference proteome</keyword>
<organism evidence="1 3">
    <name type="scientific">Vanilla planifolia</name>
    <name type="common">Vanilla</name>
    <dbReference type="NCBI Taxonomy" id="51239"/>
    <lineage>
        <taxon>Eukaryota</taxon>
        <taxon>Viridiplantae</taxon>
        <taxon>Streptophyta</taxon>
        <taxon>Embryophyta</taxon>
        <taxon>Tracheophyta</taxon>
        <taxon>Spermatophyta</taxon>
        <taxon>Magnoliopsida</taxon>
        <taxon>Liliopsida</taxon>
        <taxon>Asparagales</taxon>
        <taxon>Orchidaceae</taxon>
        <taxon>Vanilloideae</taxon>
        <taxon>Vanilleae</taxon>
        <taxon>Vanilla</taxon>
    </lineage>
</organism>
<comment type="caution">
    <text evidence="1">The sequence shown here is derived from an EMBL/GenBank/DDBJ whole genome shotgun (WGS) entry which is preliminary data.</text>
</comment>
<evidence type="ECO:0000313" key="3">
    <source>
        <dbReference type="Proteomes" id="UP000636800"/>
    </source>
</evidence>
<name>A0A835RBX4_VANPL</name>
<gene>
    <name evidence="2" type="ORF">HPP92_008084</name>
    <name evidence="1" type="ORF">HPP92_008251</name>
</gene>
<evidence type="ECO:0000313" key="4">
    <source>
        <dbReference type="Proteomes" id="UP000639772"/>
    </source>
</evidence>
<reference evidence="3 4" key="1">
    <citation type="journal article" date="2020" name="Nat. Food">
        <title>A phased Vanilla planifolia genome enables genetic improvement of flavour and production.</title>
        <authorList>
            <person name="Hasing T."/>
            <person name="Tang H."/>
            <person name="Brym M."/>
            <person name="Khazi F."/>
            <person name="Huang T."/>
            <person name="Chambers A.H."/>
        </authorList>
    </citation>
    <scope>NUCLEOTIDE SEQUENCE [LARGE SCALE GENOMIC DNA]</scope>
    <source>
        <tissue evidence="1">Leaf</tissue>
    </source>
</reference>
<evidence type="ECO:0000313" key="2">
    <source>
        <dbReference type="EMBL" id="KAG0491221.1"/>
    </source>
</evidence>
<accession>A0A835RBX4</accession>
<protein>
    <submittedName>
        <fullName evidence="1">Uncharacterized protein</fullName>
    </submittedName>
</protein>
<dbReference type="AlphaFoldDB" id="A0A835RBX4"/>
<dbReference type="Proteomes" id="UP000636800">
    <property type="component" value="Chromosome 3"/>
</dbReference>
<sequence>MITRSRSAIAVSGRGGVRGHAVSVTVSVARSLIGASRCTVSDRGQQSAVAVTGHWSPDHWCDH</sequence>
<dbReference type="EMBL" id="JADCNL010000003">
    <property type="protein sequence ID" value="KAG0489440.1"/>
    <property type="molecule type" value="Genomic_DNA"/>
</dbReference>